<dbReference type="InterPro" id="IPR010551">
    <property type="entry name" value="G6P_isomerase_prok"/>
</dbReference>
<comment type="similarity">
    <text evidence="2">Belongs to the archaeal-type GPI family.</text>
</comment>
<evidence type="ECO:0000256" key="2">
    <source>
        <dbReference type="ARBA" id="ARBA00006542"/>
    </source>
</evidence>
<evidence type="ECO:0000256" key="4">
    <source>
        <dbReference type="ARBA" id="ARBA00022432"/>
    </source>
</evidence>
<dbReference type="AlphaFoldDB" id="A0A1F5KCN2"/>
<protein>
    <recommendedName>
        <fullName evidence="3">glucose-6-phosphate isomerase</fullName>
        <ecNumber evidence="3">5.3.1.9</ecNumber>
    </recommendedName>
</protein>
<reference evidence="8 9" key="1">
    <citation type="journal article" date="2016" name="Nat. Commun.">
        <title>Thousands of microbial genomes shed light on interconnected biogeochemical processes in an aquifer system.</title>
        <authorList>
            <person name="Anantharaman K."/>
            <person name="Brown C.T."/>
            <person name="Hug L.A."/>
            <person name="Sharon I."/>
            <person name="Castelle C.J."/>
            <person name="Probst A.J."/>
            <person name="Thomas B.C."/>
            <person name="Singh A."/>
            <person name="Wilkins M.J."/>
            <person name="Karaoz U."/>
            <person name="Brodie E.L."/>
            <person name="Williams K.H."/>
            <person name="Hubbard S.S."/>
            <person name="Banfield J.F."/>
        </authorList>
    </citation>
    <scope>NUCLEOTIDE SEQUENCE [LARGE SCALE GENOMIC DNA]</scope>
</reference>
<dbReference type="Proteomes" id="UP000176527">
    <property type="component" value="Unassembled WGS sequence"/>
</dbReference>
<keyword evidence="5" id="KW-0324">Glycolysis</keyword>
<evidence type="ECO:0000256" key="1">
    <source>
        <dbReference type="ARBA" id="ARBA00004926"/>
    </source>
</evidence>
<dbReference type="SUPFAM" id="SSF51182">
    <property type="entry name" value="RmlC-like cupins"/>
    <property type="match status" value="1"/>
</dbReference>
<evidence type="ECO:0000256" key="5">
    <source>
        <dbReference type="ARBA" id="ARBA00023152"/>
    </source>
</evidence>
<gene>
    <name evidence="8" type="ORF">A3F00_03700</name>
</gene>
<evidence type="ECO:0000259" key="7">
    <source>
        <dbReference type="Pfam" id="PF06560"/>
    </source>
</evidence>
<evidence type="ECO:0000313" key="8">
    <source>
        <dbReference type="EMBL" id="OGE38648.1"/>
    </source>
</evidence>
<dbReference type="EC" id="5.3.1.9" evidence="3"/>
<dbReference type="EMBL" id="MFDE01000016">
    <property type="protein sequence ID" value="OGE38648.1"/>
    <property type="molecule type" value="Genomic_DNA"/>
</dbReference>
<dbReference type="InterPro" id="IPR014710">
    <property type="entry name" value="RmlC-like_jellyroll"/>
</dbReference>
<comment type="pathway">
    <text evidence="1">Carbohydrate degradation; glycolysis; D-glyceraldehyde 3-phosphate and glycerone phosphate from D-glucose: step 2/4.</text>
</comment>
<dbReference type="GO" id="GO:0005737">
    <property type="term" value="C:cytoplasm"/>
    <property type="evidence" value="ECO:0007669"/>
    <property type="project" value="InterPro"/>
</dbReference>
<dbReference type="InterPro" id="IPR011051">
    <property type="entry name" value="RmlC_Cupin_sf"/>
</dbReference>
<dbReference type="GO" id="GO:0006096">
    <property type="term" value="P:glycolytic process"/>
    <property type="evidence" value="ECO:0007669"/>
    <property type="project" value="UniProtKB-UniPathway"/>
</dbReference>
<dbReference type="Pfam" id="PF06560">
    <property type="entry name" value="GPI"/>
    <property type="match status" value="1"/>
</dbReference>
<evidence type="ECO:0000313" key="9">
    <source>
        <dbReference type="Proteomes" id="UP000176527"/>
    </source>
</evidence>
<keyword evidence="4" id="KW-0312">Gluconeogenesis</keyword>
<comment type="caution">
    <text evidence="8">The sequence shown here is derived from an EMBL/GenBank/DDBJ whole genome shotgun (WGS) entry which is preliminary data.</text>
</comment>
<evidence type="ECO:0000256" key="3">
    <source>
        <dbReference type="ARBA" id="ARBA00011952"/>
    </source>
</evidence>
<dbReference type="Gene3D" id="2.60.120.10">
    <property type="entry name" value="Jelly Rolls"/>
    <property type="match status" value="1"/>
</dbReference>
<name>A0A1F5KCN2_9BACT</name>
<proteinExistence type="inferred from homology"/>
<feature type="domain" description="Glucose-6-phosphate isomerase prokaryote" evidence="7">
    <location>
        <begin position="36"/>
        <end position="150"/>
    </location>
</feature>
<evidence type="ECO:0000256" key="6">
    <source>
        <dbReference type="ARBA" id="ARBA00029321"/>
    </source>
</evidence>
<dbReference type="GO" id="GO:0004347">
    <property type="term" value="F:glucose-6-phosphate isomerase activity"/>
    <property type="evidence" value="ECO:0007669"/>
    <property type="project" value="UniProtKB-EC"/>
</dbReference>
<accession>A0A1F5KCN2</accession>
<organism evidence="8 9">
    <name type="scientific">Candidatus Daviesbacteria bacterium RIFCSPHIGHO2_12_FULL_37_11</name>
    <dbReference type="NCBI Taxonomy" id="1797777"/>
    <lineage>
        <taxon>Bacteria</taxon>
        <taxon>Candidatus Daviesiibacteriota</taxon>
    </lineage>
</organism>
<dbReference type="GO" id="GO:0006094">
    <property type="term" value="P:gluconeogenesis"/>
    <property type="evidence" value="ECO:0007669"/>
    <property type="project" value="UniProtKB-KW"/>
</dbReference>
<dbReference type="UniPathway" id="UPA00109">
    <property type="reaction ID" value="UER00181"/>
</dbReference>
<comment type="catalytic activity">
    <reaction evidence="6">
        <text>alpha-D-glucose 6-phosphate = beta-D-fructose 6-phosphate</text>
        <dbReference type="Rhea" id="RHEA:11816"/>
        <dbReference type="ChEBI" id="CHEBI:57634"/>
        <dbReference type="ChEBI" id="CHEBI:58225"/>
        <dbReference type="EC" id="5.3.1.9"/>
    </reaction>
</comment>
<sequence>MIFIKTHKELETYLMDSKAVGIKESYFIIESENQCIYVINPGLNGIEFNKTEGYFREDDSVGIYQCLYGQGILIMQRNDEFGEAKEFKVVTLLSGRQAVIPAGFGHSLINIGKGLLVVLDNSTHKPKTEYKEPLEQKRGFVYYIVEKKGEIAFEENPNYSVHPQISSE</sequence>